<comment type="function">
    <text evidence="4">RNA chaperone with significant RNA binding, RNA strand exchange and RNA duplexing activities.</text>
</comment>
<dbReference type="GO" id="GO:0034057">
    <property type="term" value="F:RNA strand-exchange activity"/>
    <property type="evidence" value="ECO:0007669"/>
    <property type="project" value="UniProtKB-UniRule"/>
</dbReference>
<dbReference type="OrthoDB" id="8421419at2"/>
<evidence type="ECO:0000313" key="8">
    <source>
        <dbReference type="EMBL" id="HAW77003.1"/>
    </source>
</evidence>
<proteinExistence type="inferred from homology"/>
<dbReference type="PATRIC" id="fig|589873.4.peg.2212"/>
<dbReference type="Proteomes" id="UP000056090">
    <property type="component" value="Chromosome"/>
</dbReference>
<dbReference type="EMBL" id="DNAN01000521">
    <property type="protein sequence ID" value="HAW77003.1"/>
    <property type="molecule type" value="Genomic_DNA"/>
</dbReference>
<dbReference type="InterPro" id="IPR035236">
    <property type="entry name" value="ProQ_C"/>
</dbReference>
<evidence type="ECO:0000256" key="1">
    <source>
        <dbReference type="ARBA" id="ARBA00022490"/>
    </source>
</evidence>
<feature type="compositionally biased region" description="Basic and acidic residues" evidence="5">
    <location>
        <begin position="123"/>
        <end position="137"/>
    </location>
</feature>
<keyword evidence="3 4" id="KW-0143">Chaperone</keyword>
<dbReference type="EMBL" id="CP008849">
    <property type="protein sequence ID" value="AIF98982.1"/>
    <property type="molecule type" value="Genomic_DNA"/>
</dbReference>
<evidence type="ECO:0000256" key="3">
    <source>
        <dbReference type="ARBA" id="ARBA00023186"/>
    </source>
</evidence>
<reference evidence="11 12" key="2">
    <citation type="journal article" date="2018" name="Nat. Biotechnol.">
        <title>A standardized bacterial taxonomy based on genome phylogeny substantially revises the tree of life.</title>
        <authorList>
            <person name="Parks D.H."/>
            <person name="Chuvochina M."/>
            <person name="Waite D.W."/>
            <person name="Rinke C."/>
            <person name="Skarshewski A."/>
            <person name="Chaumeil P.A."/>
            <person name="Hugenholtz P."/>
        </authorList>
    </citation>
    <scope>NUCLEOTIDE SEQUENCE [LARGE SCALE GENOMIC DNA]</scope>
    <source>
        <strain evidence="9">UBA11621</strain>
        <strain evidence="8">UBA11978</strain>
    </source>
</reference>
<feature type="compositionally biased region" description="Basic and acidic residues" evidence="5">
    <location>
        <begin position="95"/>
        <end position="113"/>
    </location>
</feature>
<comment type="similarity">
    <text evidence="4">Belongs to the ProQ family.</text>
</comment>
<evidence type="ECO:0000313" key="11">
    <source>
        <dbReference type="Proteomes" id="UP000263517"/>
    </source>
</evidence>
<dbReference type="GO" id="GO:0033592">
    <property type="term" value="F:RNA strand annealing activity"/>
    <property type="evidence" value="ECO:0007669"/>
    <property type="project" value="UniProtKB-UniRule"/>
</dbReference>
<keyword evidence="2 4" id="KW-0694">RNA-binding</keyword>
<dbReference type="Pfam" id="PF17516">
    <property type="entry name" value="ProQ_C"/>
    <property type="match status" value="1"/>
</dbReference>
<dbReference type="KEGG" id="aal:EP13_09990"/>
<dbReference type="InterPro" id="IPR036442">
    <property type="entry name" value="ProQ/FinO_sf"/>
</dbReference>
<feature type="compositionally biased region" description="Polar residues" evidence="5">
    <location>
        <begin position="138"/>
        <end position="149"/>
    </location>
</feature>
<evidence type="ECO:0000313" key="7">
    <source>
        <dbReference type="EMBL" id="AIF98982.1"/>
    </source>
</evidence>
<name>A0A075P6S6_9ALTE</name>
<reference evidence="7 10" key="1">
    <citation type="submission" date="2014-06" db="EMBL/GenBank/DDBJ databases">
        <title>Genomes of Alteromonas australica, a world apart.</title>
        <authorList>
            <person name="Gonzaga A."/>
            <person name="Lopez-Perez M."/>
            <person name="Rodriguez-Valera F."/>
        </authorList>
    </citation>
    <scope>NUCLEOTIDE SEQUENCE [LARGE SCALE GENOMIC DNA]</scope>
    <source>
        <strain evidence="7 10">H 17</strain>
    </source>
</reference>
<dbReference type="AlphaFoldDB" id="A0A075P6S6"/>
<evidence type="ECO:0000256" key="2">
    <source>
        <dbReference type="ARBA" id="ARBA00022884"/>
    </source>
</evidence>
<dbReference type="GeneID" id="78255235"/>
<sequence length="222" mass="24910">MESPQKFTNSKEVIAFLAETFPKCFSVEGEARPLKIGIFQDLAERLNDEERVSKTLLRSTLRHYTNSWRYLYSIKEGAHRVDLDGAEGDAIEKEHAEHAQKQLEESKAKAAEKRKAKQAQQPKNKERRQFSRPKGEKSVSSGHADNKQGTKPKINRPNKTPPAKLTDEDLQQGTKVTVKLGKTPMPAVITEVAKDGIHVQLDTGMVVKVNADALRLARSKRS</sequence>
<dbReference type="SUPFAM" id="SSF48657">
    <property type="entry name" value="FinO-like"/>
    <property type="match status" value="1"/>
</dbReference>
<keyword evidence="10" id="KW-1185">Reference proteome</keyword>
<dbReference type="Pfam" id="PF04352">
    <property type="entry name" value="ProQ"/>
    <property type="match status" value="1"/>
</dbReference>
<feature type="domain" description="ProQ/FinO" evidence="6">
    <location>
        <begin position="5"/>
        <end position="119"/>
    </location>
</feature>
<protein>
    <recommendedName>
        <fullName evidence="4">RNA chaperone ProQ</fullName>
    </recommendedName>
</protein>
<dbReference type="InterPro" id="IPR023529">
    <property type="entry name" value="ProQ"/>
</dbReference>
<comment type="subcellular location">
    <subcellularLocation>
        <location evidence="4">Cytoplasm</location>
    </subcellularLocation>
</comment>
<dbReference type="RefSeq" id="WP_044057126.1">
    <property type="nucleotide sequence ID" value="NZ_CALBIY010000019.1"/>
</dbReference>
<dbReference type="eggNOG" id="COG3109">
    <property type="taxonomic scope" value="Bacteria"/>
</dbReference>
<dbReference type="Proteomes" id="UP000264779">
    <property type="component" value="Unassembled WGS sequence"/>
</dbReference>
<feature type="region of interest" description="Disordered" evidence="5">
    <location>
        <begin position="95"/>
        <end position="172"/>
    </location>
</feature>
<dbReference type="GO" id="GO:0005829">
    <property type="term" value="C:cytosol"/>
    <property type="evidence" value="ECO:0007669"/>
    <property type="project" value="TreeGrafter"/>
</dbReference>
<dbReference type="Proteomes" id="UP000263517">
    <property type="component" value="Unassembled WGS sequence"/>
</dbReference>
<evidence type="ECO:0000313" key="9">
    <source>
        <dbReference type="EMBL" id="HBU53093.1"/>
    </source>
</evidence>
<evidence type="ECO:0000256" key="4">
    <source>
        <dbReference type="HAMAP-Rule" id="MF_00749"/>
    </source>
</evidence>
<dbReference type="GO" id="GO:0010608">
    <property type="term" value="P:post-transcriptional regulation of gene expression"/>
    <property type="evidence" value="ECO:0007669"/>
    <property type="project" value="InterPro"/>
</dbReference>
<dbReference type="SMART" id="SM00945">
    <property type="entry name" value="ProQ"/>
    <property type="match status" value="1"/>
</dbReference>
<evidence type="ECO:0000259" key="6">
    <source>
        <dbReference type="SMART" id="SM00945"/>
    </source>
</evidence>
<evidence type="ECO:0000313" key="12">
    <source>
        <dbReference type="Proteomes" id="UP000264779"/>
    </source>
</evidence>
<dbReference type="PANTHER" id="PTHR38106:SF1">
    <property type="entry name" value="RNA CHAPERONE PROQ"/>
    <property type="match status" value="1"/>
</dbReference>
<dbReference type="HAMAP" id="MF_00749">
    <property type="entry name" value="ProQ"/>
    <property type="match status" value="1"/>
</dbReference>
<accession>A0A075P6S6</accession>
<keyword evidence="1 4" id="KW-0963">Cytoplasm</keyword>
<dbReference type="InterPro" id="IPR016103">
    <property type="entry name" value="ProQ/FinO"/>
</dbReference>
<dbReference type="PANTHER" id="PTHR38106">
    <property type="entry name" value="RNA CHAPERONE PROQ"/>
    <property type="match status" value="1"/>
</dbReference>
<dbReference type="KEGG" id="aaus:EP12_10250"/>
<organism evidence="7 10">
    <name type="scientific">Alteromonas australica</name>
    <dbReference type="NCBI Taxonomy" id="589873"/>
    <lineage>
        <taxon>Bacteria</taxon>
        <taxon>Pseudomonadati</taxon>
        <taxon>Pseudomonadota</taxon>
        <taxon>Gammaproteobacteria</taxon>
        <taxon>Alteromonadales</taxon>
        <taxon>Alteromonadaceae</taxon>
        <taxon>Alteromonas/Salinimonas group</taxon>
        <taxon>Alteromonas</taxon>
    </lineage>
</organism>
<dbReference type="STRING" id="589873.EP12_10250"/>
<dbReference type="Gene3D" id="1.10.1710.10">
    <property type="entry name" value="ProQ/FinO domain"/>
    <property type="match status" value="1"/>
</dbReference>
<evidence type="ECO:0000256" key="5">
    <source>
        <dbReference type="SAM" id="MobiDB-lite"/>
    </source>
</evidence>
<dbReference type="EMBL" id="DONK01000275">
    <property type="protein sequence ID" value="HBU53093.1"/>
    <property type="molecule type" value="Genomic_DNA"/>
</dbReference>
<gene>
    <name evidence="4" type="primary">proQ</name>
    <name evidence="8" type="ORF">DCW74_14865</name>
    <name evidence="9" type="ORF">DEB45_17725</name>
    <name evidence="7" type="ORF">EP13_09990</name>
</gene>
<dbReference type="NCBIfam" id="NF003434">
    <property type="entry name" value="PRK04950.1"/>
    <property type="match status" value="1"/>
</dbReference>
<evidence type="ECO:0000313" key="10">
    <source>
        <dbReference type="Proteomes" id="UP000056090"/>
    </source>
</evidence>